<dbReference type="EMBL" id="JANUAU010000005">
    <property type="protein sequence ID" value="MCS3677903.1"/>
    <property type="molecule type" value="Genomic_DNA"/>
</dbReference>
<gene>
    <name evidence="3" type="ORF">GGP45_001879</name>
    <name evidence="2" type="ORF">GGP71_001831</name>
</gene>
<dbReference type="AlphaFoldDB" id="A0A9X2Q1L8"/>
<protein>
    <submittedName>
        <fullName evidence="2">Uncharacterized protein</fullName>
    </submittedName>
</protein>
<evidence type="ECO:0000256" key="1">
    <source>
        <dbReference type="SAM" id="MobiDB-lite"/>
    </source>
</evidence>
<dbReference type="Proteomes" id="UP001155027">
    <property type="component" value="Unassembled WGS sequence"/>
</dbReference>
<organism evidence="2 4">
    <name type="scientific">Salinibacter ruber</name>
    <dbReference type="NCBI Taxonomy" id="146919"/>
    <lineage>
        <taxon>Bacteria</taxon>
        <taxon>Pseudomonadati</taxon>
        <taxon>Rhodothermota</taxon>
        <taxon>Rhodothermia</taxon>
        <taxon>Rhodothermales</taxon>
        <taxon>Salinibacteraceae</taxon>
        <taxon>Salinibacter</taxon>
    </lineage>
</organism>
<sequence>MLGGGCAGSRLPEDPPQTLQQVNEQLDGR</sequence>
<feature type="region of interest" description="Disordered" evidence="1">
    <location>
        <begin position="1"/>
        <end position="29"/>
    </location>
</feature>
<evidence type="ECO:0000313" key="4">
    <source>
        <dbReference type="Proteomes" id="UP001155027"/>
    </source>
</evidence>
<name>A0A9X2Q1L8_9BACT</name>
<evidence type="ECO:0000313" key="3">
    <source>
        <dbReference type="EMBL" id="MCS4121526.1"/>
    </source>
</evidence>
<comment type="caution">
    <text evidence="2">The sequence shown here is derived from an EMBL/GenBank/DDBJ whole genome shotgun (WGS) entry which is preliminary data.</text>
</comment>
<accession>A0A9X2Q1L8</accession>
<dbReference type="Proteomes" id="UP001155144">
    <property type="component" value="Unassembled WGS sequence"/>
</dbReference>
<evidence type="ECO:0000313" key="2">
    <source>
        <dbReference type="EMBL" id="MCS3677903.1"/>
    </source>
</evidence>
<reference evidence="2" key="1">
    <citation type="submission" date="2022-08" db="EMBL/GenBank/DDBJ databases">
        <title>Genomic Encyclopedia of Type Strains, Phase V (KMG-V): Genome sequencing to study the core and pangenomes of soil and plant-associated prokaryotes.</title>
        <authorList>
            <person name="Whitman W."/>
        </authorList>
    </citation>
    <scope>NUCLEOTIDE SEQUENCE</scope>
    <source>
        <strain evidence="2">0</strain>
        <strain evidence="3">SP3026</strain>
    </source>
</reference>
<dbReference type="EMBL" id="JANUBL010000003">
    <property type="protein sequence ID" value="MCS4121526.1"/>
    <property type="molecule type" value="Genomic_DNA"/>
</dbReference>
<proteinExistence type="predicted"/>
<feature type="compositionally biased region" description="Polar residues" evidence="1">
    <location>
        <begin position="17"/>
        <end position="29"/>
    </location>
</feature>